<proteinExistence type="predicted"/>
<reference evidence="2" key="1">
    <citation type="journal article" date="2020" name="Stud. Mycol.">
        <title>101 Dothideomycetes genomes: A test case for predicting lifestyles and emergence of pathogens.</title>
        <authorList>
            <person name="Haridas S."/>
            <person name="Albert R."/>
            <person name="Binder M."/>
            <person name="Bloem J."/>
            <person name="LaButti K."/>
            <person name="Salamov A."/>
            <person name="Andreopoulos B."/>
            <person name="Baker S."/>
            <person name="Barry K."/>
            <person name="Bills G."/>
            <person name="Bluhm B."/>
            <person name="Cannon C."/>
            <person name="Castanera R."/>
            <person name="Culley D."/>
            <person name="Daum C."/>
            <person name="Ezra D."/>
            <person name="Gonzalez J."/>
            <person name="Henrissat B."/>
            <person name="Kuo A."/>
            <person name="Liang C."/>
            <person name="Lipzen A."/>
            <person name="Lutzoni F."/>
            <person name="Magnuson J."/>
            <person name="Mondo S."/>
            <person name="Nolan M."/>
            <person name="Ohm R."/>
            <person name="Pangilinan J."/>
            <person name="Park H.-J."/>
            <person name="Ramirez L."/>
            <person name="Alfaro M."/>
            <person name="Sun H."/>
            <person name="Tritt A."/>
            <person name="Yoshinaga Y."/>
            <person name="Zwiers L.-H."/>
            <person name="Turgeon B."/>
            <person name="Goodwin S."/>
            <person name="Spatafora J."/>
            <person name="Crous P."/>
            <person name="Grigoriev I."/>
        </authorList>
    </citation>
    <scope>NUCLEOTIDE SEQUENCE [LARGE SCALE GENOMIC DNA]</scope>
    <source>
        <strain evidence="2">CBS 304.66</strain>
    </source>
</reference>
<comment type="caution">
    <text evidence="1">The sequence shown here is derived from an EMBL/GenBank/DDBJ whole genome shotgun (WGS) entry which is preliminary data.</text>
</comment>
<dbReference type="Proteomes" id="UP000800093">
    <property type="component" value="Unassembled WGS sequence"/>
</dbReference>
<name>A0A9P4KHW4_9PLEO</name>
<accession>A0A9P4KHW4</accession>
<keyword evidence="2" id="KW-1185">Reference proteome</keyword>
<sequence length="177" mass="19738">MVQDDPLRSRSTSSSLAAVVRHCLLVSSRSMGSAVLPLSCLPSLHPNNQAPMREGLKQPQQKHRVIEASTGAYQLISNFCTSWPSNLESEPVITWVWTDRSYGFGCRYGAPNGFPWRKRLAETPSHAPLLLWKIDIIMGRCLSAANFKPFTETESIPHLPWFTSQPSQVSYPLSLAL</sequence>
<dbReference type="EMBL" id="ML986595">
    <property type="protein sequence ID" value="KAF2266785.1"/>
    <property type="molecule type" value="Genomic_DNA"/>
</dbReference>
<evidence type="ECO:0000313" key="2">
    <source>
        <dbReference type="Proteomes" id="UP000800093"/>
    </source>
</evidence>
<organism evidence="1 2">
    <name type="scientific">Lojkania enalia</name>
    <dbReference type="NCBI Taxonomy" id="147567"/>
    <lineage>
        <taxon>Eukaryota</taxon>
        <taxon>Fungi</taxon>
        <taxon>Dikarya</taxon>
        <taxon>Ascomycota</taxon>
        <taxon>Pezizomycotina</taxon>
        <taxon>Dothideomycetes</taxon>
        <taxon>Pleosporomycetidae</taxon>
        <taxon>Pleosporales</taxon>
        <taxon>Pleosporales incertae sedis</taxon>
        <taxon>Lojkania</taxon>
    </lineage>
</organism>
<evidence type="ECO:0000313" key="1">
    <source>
        <dbReference type="EMBL" id="KAF2266785.1"/>
    </source>
</evidence>
<protein>
    <submittedName>
        <fullName evidence="1">Uncharacterized protein</fullName>
    </submittedName>
</protein>
<dbReference type="AlphaFoldDB" id="A0A9P4KHW4"/>
<gene>
    <name evidence="1" type="ORF">CC78DRAFT_614603</name>
</gene>